<dbReference type="SUPFAM" id="SSF56784">
    <property type="entry name" value="HAD-like"/>
    <property type="match status" value="1"/>
</dbReference>
<reference evidence="1 2" key="1">
    <citation type="submission" date="2020-12" db="EMBL/GenBank/DDBJ databases">
        <title>Whole genome sequences of gut porcine anaerobes.</title>
        <authorList>
            <person name="Kubasova T."/>
            <person name="Jahodarova E."/>
            <person name="Rychlik I."/>
        </authorList>
    </citation>
    <scope>NUCLEOTIDE SEQUENCE [LARGE SCALE GENOMIC DNA]</scope>
    <source>
        <strain evidence="1 2">An925</strain>
    </source>
</reference>
<protein>
    <submittedName>
        <fullName evidence="1">HAD hydrolase-like protein</fullName>
    </submittedName>
</protein>
<evidence type="ECO:0000313" key="1">
    <source>
        <dbReference type="EMBL" id="MCF2563760.1"/>
    </source>
</evidence>
<proteinExistence type="predicted"/>
<dbReference type="RefSeq" id="WP_301638034.1">
    <property type="nucleotide sequence ID" value="NZ_JADYTN010000012.1"/>
</dbReference>
<dbReference type="InterPro" id="IPR050155">
    <property type="entry name" value="HAD-like_hydrolase_sf"/>
</dbReference>
<gene>
    <name evidence="1" type="ORF">I6E12_06505</name>
</gene>
<evidence type="ECO:0000313" key="2">
    <source>
        <dbReference type="Proteomes" id="UP001200470"/>
    </source>
</evidence>
<dbReference type="InterPro" id="IPR041492">
    <property type="entry name" value="HAD_2"/>
</dbReference>
<dbReference type="InterPro" id="IPR023198">
    <property type="entry name" value="PGP-like_dom2"/>
</dbReference>
<dbReference type="Pfam" id="PF13419">
    <property type="entry name" value="HAD_2"/>
    <property type="match status" value="1"/>
</dbReference>
<dbReference type="Proteomes" id="UP001200470">
    <property type="component" value="Unassembled WGS sequence"/>
</dbReference>
<dbReference type="InterPro" id="IPR036412">
    <property type="entry name" value="HAD-like_sf"/>
</dbReference>
<keyword evidence="2" id="KW-1185">Reference proteome</keyword>
<name>A0ABS9CF87_9BACT</name>
<organism evidence="1 2">
    <name type="scientific">Xylanibacter brevis</name>
    <dbReference type="NCBI Taxonomy" id="83231"/>
    <lineage>
        <taxon>Bacteria</taxon>
        <taxon>Pseudomonadati</taxon>
        <taxon>Bacteroidota</taxon>
        <taxon>Bacteroidia</taxon>
        <taxon>Bacteroidales</taxon>
        <taxon>Prevotellaceae</taxon>
        <taxon>Xylanibacter</taxon>
    </lineage>
</organism>
<comment type="caution">
    <text evidence="1">The sequence shown here is derived from an EMBL/GenBank/DDBJ whole genome shotgun (WGS) entry which is preliminary data.</text>
</comment>
<dbReference type="EMBL" id="JADYTN010000012">
    <property type="protein sequence ID" value="MCF2563760.1"/>
    <property type="molecule type" value="Genomic_DNA"/>
</dbReference>
<accession>A0ABS9CF87</accession>
<dbReference type="Gene3D" id="1.10.150.240">
    <property type="entry name" value="Putative phosphatase, domain 2"/>
    <property type="match status" value="1"/>
</dbReference>
<sequence length="218" mass="24791">MKQQYTTLLFDLDGTLVDSGEGIMRSAEHALNHFGIEVADYRTLRPFVGPPLEDSFIDFYGFTPEQAAEAVEVYRERHAAIGMYEEELYPGVLDFLREVKRRGYTTAIATSKMRFQADIVVKEIFPELSPYIDDVFGRDDEGLLHTKADVINDGLKQLQITNLHEVLMIGDRRFDIEGAKVCGLDSMGVLFGYGDRLEMEQAGADYICESYDEMLQYL</sequence>
<dbReference type="PANTHER" id="PTHR43434">
    <property type="entry name" value="PHOSPHOGLYCOLATE PHOSPHATASE"/>
    <property type="match status" value="1"/>
</dbReference>
<dbReference type="Gene3D" id="3.40.50.1000">
    <property type="entry name" value="HAD superfamily/HAD-like"/>
    <property type="match status" value="1"/>
</dbReference>
<dbReference type="InterPro" id="IPR023214">
    <property type="entry name" value="HAD_sf"/>
</dbReference>
<dbReference type="PANTHER" id="PTHR43434:SF20">
    <property type="entry name" value="5'-NUCLEOTIDASE"/>
    <property type="match status" value="1"/>
</dbReference>